<organism evidence="2 3">
    <name type="scientific">Parascaris univalens</name>
    <name type="common">Nematode worm</name>
    <dbReference type="NCBI Taxonomy" id="6257"/>
    <lineage>
        <taxon>Eukaryota</taxon>
        <taxon>Metazoa</taxon>
        <taxon>Ecdysozoa</taxon>
        <taxon>Nematoda</taxon>
        <taxon>Chromadorea</taxon>
        <taxon>Rhabditida</taxon>
        <taxon>Spirurina</taxon>
        <taxon>Ascaridomorpha</taxon>
        <taxon>Ascaridoidea</taxon>
        <taxon>Ascarididae</taxon>
        <taxon>Parascaris</taxon>
    </lineage>
</organism>
<proteinExistence type="predicted"/>
<reference evidence="3" key="1">
    <citation type="submission" date="2022-11" db="UniProtKB">
        <authorList>
            <consortium name="WormBaseParasite"/>
        </authorList>
    </citation>
    <scope>IDENTIFICATION</scope>
</reference>
<keyword evidence="2" id="KW-1185">Reference proteome</keyword>
<evidence type="ECO:0000313" key="2">
    <source>
        <dbReference type="Proteomes" id="UP000887569"/>
    </source>
</evidence>
<dbReference type="Proteomes" id="UP000887569">
    <property type="component" value="Unplaced"/>
</dbReference>
<accession>A0A915A8J7</accession>
<feature type="coiled-coil region" evidence="1">
    <location>
        <begin position="3"/>
        <end position="30"/>
    </location>
</feature>
<dbReference type="AlphaFoldDB" id="A0A915A8J7"/>
<evidence type="ECO:0000256" key="1">
    <source>
        <dbReference type="SAM" id="Coils"/>
    </source>
</evidence>
<keyword evidence="1" id="KW-0175">Coiled coil</keyword>
<dbReference type="WBParaSite" id="PgR001X_g014_t01">
    <property type="protein sequence ID" value="PgR001X_g014_t01"/>
    <property type="gene ID" value="PgR001X_g014"/>
</dbReference>
<protein>
    <submittedName>
        <fullName evidence="3">Uncharacterized protein</fullName>
    </submittedName>
</protein>
<feature type="coiled-coil region" evidence="1">
    <location>
        <begin position="61"/>
        <end position="272"/>
    </location>
</feature>
<evidence type="ECO:0000313" key="3">
    <source>
        <dbReference type="WBParaSite" id="PgR001X_g014_t01"/>
    </source>
</evidence>
<sequence>AIREQLQQNSEIMNEKVERIEEKLENAQLISGVAMENLRKLYDDEALSQKQRYDKTLDDHIRNSLKNEQNLRQQIEEIKRDAYLERNRLIHSFNYTEDNLQAFIRKQQRRIDQLEETIKLGDQELHQMHLSHEKQLQNMKEKQEAVKDNHAKETAELESELVLLKTTCIILTEERDEALNATNDSERKLETSLREVAELNKQIEQERKKTENERSRVKELEDRLAANVEKIAKLTNRLAATQKELQNEKAQARSSQRKLQEMNAKIDELSKNVYNSRKLEHSVLSLIRFVDKK</sequence>
<name>A0A915A8J7_PARUN</name>